<protein>
    <submittedName>
        <fullName evidence="5">Membrane protein YvbJ</fullName>
    </submittedName>
</protein>
<dbReference type="PANTHER" id="PTHR40038">
    <property type="entry name" value="MEMBRANE-ASSOCIATED PROTEIN TCAA"/>
    <property type="match status" value="1"/>
</dbReference>
<keyword evidence="1" id="KW-0812">Transmembrane</keyword>
<accession>A0A9Q2CYV9</accession>
<feature type="domain" description="Zinc-ribbon" evidence="2">
    <location>
        <begin position="3"/>
        <end position="23"/>
    </location>
</feature>
<dbReference type="PANTHER" id="PTHR40038:SF1">
    <property type="entry name" value="MEMBRANE-ASSOCIATED PROTEIN TCAA"/>
    <property type="match status" value="1"/>
</dbReference>
<dbReference type="Pfam" id="PF22819">
    <property type="entry name" value="TcaA_5th"/>
    <property type="match status" value="1"/>
</dbReference>
<evidence type="ECO:0000256" key="1">
    <source>
        <dbReference type="SAM" id="Phobius"/>
    </source>
</evidence>
<evidence type="ECO:0000313" key="6">
    <source>
        <dbReference type="Proteomes" id="UP000579136"/>
    </source>
</evidence>
<proteinExistence type="predicted"/>
<dbReference type="InterPro" id="IPR054529">
    <property type="entry name" value="TcaA_2nd"/>
</dbReference>
<keyword evidence="1" id="KW-0472">Membrane</keyword>
<dbReference type="RefSeq" id="WP_183672870.1">
    <property type="nucleotide sequence ID" value="NZ_CBCRYX010000001.1"/>
</dbReference>
<comment type="caution">
    <text evidence="5">The sequence shown here is derived from an EMBL/GenBank/DDBJ whole genome shotgun (WGS) entry which is preliminary data.</text>
</comment>
<feature type="domain" description="TcaA second" evidence="3">
    <location>
        <begin position="82"/>
        <end position="176"/>
    </location>
</feature>
<evidence type="ECO:0000259" key="2">
    <source>
        <dbReference type="Pfam" id="PF13240"/>
    </source>
</evidence>
<feature type="domain" description="TcaA protein NTF2-like" evidence="4">
    <location>
        <begin position="394"/>
        <end position="501"/>
    </location>
</feature>
<dbReference type="Pfam" id="PF13240">
    <property type="entry name" value="Zn_Ribbon_1"/>
    <property type="match status" value="1"/>
</dbReference>
<organism evidence="5 6">
    <name type="scientific">Nosocomiicoccus ampullae</name>
    <dbReference type="NCBI Taxonomy" id="489910"/>
    <lineage>
        <taxon>Bacteria</taxon>
        <taxon>Bacillati</taxon>
        <taxon>Bacillota</taxon>
        <taxon>Bacilli</taxon>
        <taxon>Bacillales</taxon>
        <taxon>Staphylococcaceae</taxon>
        <taxon>Nosocomiicoccus</taxon>
    </lineage>
</organism>
<keyword evidence="1" id="KW-1133">Transmembrane helix</keyword>
<evidence type="ECO:0000259" key="3">
    <source>
        <dbReference type="Pfam" id="PF22813"/>
    </source>
</evidence>
<evidence type="ECO:0000313" key="5">
    <source>
        <dbReference type="EMBL" id="MBB5175442.1"/>
    </source>
</evidence>
<dbReference type="AlphaFoldDB" id="A0A9Q2CYV9"/>
<reference evidence="5 6" key="1">
    <citation type="submission" date="2020-08" db="EMBL/GenBank/DDBJ databases">
        <title>Genomic Encyclopedia of Type Strains, Phase IV (KMG-IV): sequencing the most valuable type-strain genomes for metagenomic binning, comparative biology and taxonomic classification.</title>
        <authorList>
            <person name="Goeker M."/>
        </authorList>
    </citation>
    <scope>NUCLEOTIDE SEQUENCE [LARGE SCALE GENOMIC DNA]</scope>
    <source>
        <strain evidence="5 6">DSM 19163</strain>
    </source>
</reference>
<sequence>MKFCKKCGQELRENVKVCTNCGALVDSNSNGKSETKSVPDQASKKPIDPKIQKRNKLIGIIVGAVLVVIIALYLLGSNLSSPERTVDKIVEAVENNDVSKLKSAIDTDISDDEANAYFVFINDKHGKKEFLKDVDQLKKDFNQFNSGKINNGTLELLSVNNDGKKWLLFDNYTFEIPKYQVKVLETDSENNLLSNIKEFKYTMDGKERVFKGEDTFAELIPGIYEFEGTAILENDVEATARIVPKYSSYDGNMVPAKFIGDFYFVELRNDYGYIPYESILKSFEKPTIQLNGNEIEVQNKEGNKDRFIIGPLAYGKEYELNAIVEHDGEKIEAEPIKFNFDENSIEDSKTYDTRDTVALQLKYEDDIKNAIEKEKKKEENERNHEKFEADKRGEIESFIRNFQYALEEMYDVSDYAEVEDFVKKDSEMEKALKKNIESGNFKNMSIIPDKFSHFEDKGDNKYSIRLRSDIKHDGLDTRQEFTTGYDLIYDKKQGGLKITNYQDL</sequence>
<dbReference type="Pfam" id="PF22813">
    <property type="entry name" value="TcaA_2nd"/>
    <property type="match status" value="1"/>
</dbReference>
<dbReference type="Proteomes" id="UP000579136">
    <property type="component" value="Unassembled WGS sequence"/>
</dbReference>
<feature type="transmembrane region" description="Helical" evidence="1">
    <location>
        <begin position="57"/>
        <end position="76"/>
    </location>
</feature>
<evidence type="ECO:0000259" key="4">
    <source>
        <dbReference type="Pfam" id="PF22819"/>
    </source>
</evidence>
<keyword evidence="6" id="KW-1185">Reference proteome</keyword>
<dbReference type="InterPro" id="IPR026870">
    <property type="entry name" value="Zinc_ribbon_dom"/>
</dbReference>
<dbReference type="InterPro" id="IPR054528">
    <property type="entry name" value="TcaA_5th"/>
</dbReference>
<gene>
    <name evidence="5" type="ORF">HNQ45_000312</name>
</gene>
<dbReference type="EMBL" id="JACHHF010000002">
    <property type="protein sequence ID" value="MBB5175442.1"/>
    <property type="molecule type" value="Genomic_DNA"/>
</dbReference>
<name>A0A9Q2CYV9_9STAP</name>